<proteinExistence type="predicted"/>
<evidence type="ECO:0000313" key="5">
    <source>
        <dbReference type="Proteomes" id="UP000059074"/>
    </source>
</evidence>
<keyword evidence="2" id="KW-0812">Transmembrane</keyword>
<dbReference type="EMBL" id="LMTR01000027">
    <property type="protein sequence ID" value="KWT70958.1"/>
    <property type="molecule type" value="Genomic_DNA"/>
</dbReference>
<dbReference type="AlphaFoldDB" id="A0A109BLF5"/>
<dbReference type="GO" id="GO:0003723">
    <property type="term" value="F:RNA binding"/>
    <property type="evidence" value="ECO:0007669"/>
    <property type="project" value="UniProtKB-KW"/>
</dbReference>
<dbReference type="RefSeq" id="WP_157066576.1">
    <property type="nucleotide sequence ID" value="NZ_LMTR01000027.1"/>
</dbReference>
<dbReference type="OrthoDB" id="151099at2"/>
<keyword evidence="5" id="KW-1185">Reference proteome</keyword>
<sequence>MLRDLLYASTAAATGVVANVWSDFMNWFADSYASAPALMLVMVAIVVLPSLALAGIVLRRQHRSPDATIVISRPSRRGEAKPRAVTVRTGLASWPTLAWLEHGDKHYAIDRTLVRIGREADNDICLQEKTVHRYHAAARRTSDGSVLITDLSGQEGNGIFVNGARVSEARLKPGDEIAVGEAKLKFAAKPA</sequence>
<dbReference type="PROSITE" id="PS50889">
    <property type="entry name" value="S4"/>
    <property type="match status" value="1"/>
</dbReference>
<protein>
    <recommendedName>
        <fullName evidence="3">FHA domain-containing protein</fullName>
    </recommendedName>
</protein>
<dbReference type="PROSITE" id="PS50006">
    <property type="entry name" value="FHA_DOMAIN"/>
    <property type="match status" value="1"/>
</dbReference>
<organism evidence="4 5">
    <name type="scientific">Hyphomicrobium sulfonivorans</name>
    <dbReference type="NCBI Taxonomy" id="121290"/>
    <lineage>
        <taxon>Bacteria</taxon>
        <taxon>Pseudomonadati</taxon>
        <taxon>Pseudomonadota</taxon>
        <taxon>Alphaproteobacteria</taxon>
        <taxon>Hyphomicrobiales</taxon>
        <taxon>Hyphomicrobiaceae</taxon>
        <taxon>Hyphomicrobium</taxon>
    </lineage>
</organism>
<dbReference type="PATRIC" id="fig|121290.4.peg.1092"/>
<name>A0A109BLF5_HYPSL</name>
<dbReference type="Gene3D" id="2.60.200.20">
    <property type="match status" value="1"/>
</dbReference>
<evidence type="ECO:0000256" key="1">
    <source>
        <dbReference type="PROSITE-ProRule" id="PRU00182"/>
    </source>
</evidence>
<dbReference type="InterPro" id="IPR000253">
    <property type="entry name" value="FHA_dom"/>
</dbReference>
<evidence type="ECO:0000313" key="4">
    <source>
        <dbReference type="EMBL" id="KWT70958.1"/>
    </source>
</evidence>
<dbReference type="SMART" id="SM00240">
    <property type="entry name" value="FHA"/>
    <property type="match status" value="1"/>
</dbReference>
<dbReference type="CDD" id="cd00060">
    <property type="entry name" value="FHA"/>
    <property type="match status" value="1"/>
</dbReference>
<gene>
    <name evidence="4" type="ORF">APY04_0620</name>
</gene>
<dbReference type="STRING" id="121290.APY04_0620"/>
<feature type="domain" description="FHA" evidence="3">
    <location>
        <begin position="114"/>
        <end position="166"/>
    </location>
</feature>
<dbReference type="InterPro" id="IPR008984">
    <property type="entry name" value="SMAD_FHA_dom_sf"/>
</dbReference>
<accession>A0A109BLF5</accession>
<keyword evidence="2" id="KW-0472">Membrane</keyword>
<evidence type="ECO:0000259" key="3">
    <source>
        <dbReference type="PROSITE" id="PS50006"/>
    </source>
</evidence>
<keyword evidence="2" id="KW-1133">Transmembrane helix</keyword>
<feature type="transmembrane region" description="Helical" evidence="2">
    <location>
        <begin position="34"/>
        <end position="58"/>
    </location>
</feature>
<reference evidence="4 5" key="1">
    <citation type="submission" date="2015-10" db="EMBL/GenBank/DDBJ databases">
        <title>Transcriptomic analysis of a linuron degrading triple-species bacterial consortium.</title>
        <authorList>
            <person name="Albers P."/>
        </authorList>
    </citation>
    <scope>NUCLEOTIDE SEQUENCE [LARGE SCALE GENOMIC DNA]</scope>
    <source>
        <strain evidence="4 5">WDL6</strain>
    </source>
</reference>
<keyword evidence="1" id="KW-0694">RNA-binding</keyword>
<dbReference type="Pfam" id="PF00498">
    <property type="entry name" value="FHA"/>
    <property type="match status" value="1"/>
</dbReference>
<dbReference type="SUPFAM" id="SSF49879">
    <property type="entry name" value="SMAD/FHA domain"/>
    <property type="match status" value="1"/>
</dbReference>
<evidence type="ECO:0000256" key="2">
    <source>
        <dbReference type="SAM" id="Phobius"/>
    </source>
</evidence>
<comment type="caution">
    <text evidence="4">The sequence shown here is derived from an EMBL/GenBank/DDBJ whole genome shotgun (WGS) entry which is preliminary data.</text>
</comment>
<dbReference type="Proteomes" id="UP000059074">
    <property type="component" value="Unassembled WGS sequence"/>
</dbReference>